<dbReference type="Pfam" id="PF01582">
    <property type="entry name" value="TIR"/>
    <property type="match status" value="1"/>
</dbReference>
<dbReference type="SMART" id="SM00255">
    <property type="entry name" value="TIR"/>
    <property type="match status" value="1"/>
</dbReference>
<dbReference type="Pfam" id="PF23286">
    <property type="entry name" value="LRR_13"/>
    <property type="match status" value="1"/>
</dbReference>
<proteinExistence type="predicted"/>
<dbReference type="InterPro" id="IPR002182">
    <property type="entry name" value="NB-ARC"/>
</dbReference>
<dbReference type="Pfam" id="PF00931">
    <property type="entry name" value="NB-ARC"/>
    <property type="match status" value="1"/>
</dbReference>
<evidence type="ECO:0000256" key="2">
    <source>
        <dbReference type="ARBA" id="ARBA00022737"/>
    </source>
</evidence>
<dbReference type="SUPFAM" id="SSF52200">
    <property type="entry name" value="Toll/Interleukin receptor TIR domain"/>
    <property type="match status" value="1"/>
</dbReference>
<keyword evidence="6" id="KW-1185">Reference proteome</keyword>
<dbReference type="GeneID" id="125314439"/>
<dbReference type="PANTHER" id="PTHR11017:SF292">
    <property type="entry name" value="AAA+ ATPASE DOMAIN-CONTAINING PROTEIN"/>
    <property type="match status" value="1"/>
</dbReference>
<dbReference type="InterPro" id="IPR044974">
    <property type="entry name" value="Disease_R_plants"/>
</dbReference>
<keyword evidence="2" id="KW-0677">Repeat</keyword>
<dbReference type="InterPro" id="IPR032675">
    <property type="entry name" value="LRR_dom_sf"/>
</dbReference>
<accession>A0ABM3H7R7</accession>
<dbReference type="SUPFAM" id="SSF46785">
    <property type="entry name" value="Winged helix' DNA-binding domain"/>
    <property type="match status" value="1"/>
</dbReference>
<reference evidence="7" key="2">
    <citation type="submission" date="2025-08" db="UniProtKB">
        <authorList>
            <consortium name="RefSeq"/>
        </authorList>
    </citation>
    <scope>IDENTIFICATION</scope>
    <source>
        <tissue evidence="7">Leaf</tissue>
    </source>
</reference>
<dbReference type="InterPro" id="IPR058546">
    <property type="entry name" value="RPS4B/Roq1-like_LRR"/>
</dbReference>
<dbReference type="Gene3D" id="3.80.10.10">
    <property type="entry name" value="Ribonuclease Inhibitor"/>
    <property type="match status" value="2"/>
</dbReference>
<dbReference type="InterPro" id="IPR042197">
    <property type="entry name" value="Apaf_helical"/>
</dbReference>
<evidence type="ECO:0000256" key="1">
    <source>
        <dbReference type="ARBA" id="ARBA00022614"/>
    </source>
</evidence>
<dbReference type="PROSITE" id="PS50104">
    <property type="entry name" value="TIR"/>
    <property type="match status" value="1"/>
</dbReference>
<evidence type="ECO:0000259" key="5">
    <source>
        <dbReference type="PROSITE" id="PS50104"/>
    </source>
</evidence>
<gene>
    <name evidence="7" type="primary">LOC125314439</name>
</gene>
<dbReference type="InterPro" id="IPR036390">
    <property type="entry name" value="WH_DNA-bd_sf"/>
</dbReference>
<protein>
    <submittedName>
        <fullName evidence="7">TMV resistance protein N-like</fullName>
    </submittedName>
</protein>
<reference evidence="6" key="1">
    <citation type="submission" date="2025-05" db="UniProtKB">
        <authorList>
            <consortium name="RefSeq"/>
        </authorList>
    </citation>
    <scope>NUCLEOTIDE SEQUENCE [LARGE SCALE GENOMIC DNA]</scope>
</reference>
<feature type="domain" description="TIR" evidence="5">
    <location>
        <begin position="9"/>
        <end position="175"/>
    </location>
</feature>
<organism evidence="6 7">
    <name type="scientific">Rhodamnia argentea</name>
    <dbReference type="NCBI Taxonomy" id="178133"/>
    <lineage>
        <taxon>Eukaryota</taxon>
        <taxon>Viridiplantae</taxon>
        <taxon>Streptophyta</taxon>
        <taxon>Embryophyta</taxon>
        <taxon>Tracheophyta</taxon>
        <taxon>Spermatophyta</taxon>
        <taxon>Magnoliopsida</taxon>
        <taxon>eudicotyledons</taxon>
        <taxon>Gunneridae</taxon>
        <taxon>Pentapetalae</taxon>
        <taxon>rosids</taxon>
        <taxon>malvids</taxon>
        <taxon>Myrtales</taxon>
        <taxon>Myrtaceae</taxon>
        <taxon>Myrtoideae</taxon>
        <taxon>Myrteae</taxon>
        <taxon>Australasian group</taxon>
        <taxon>Rhodamnia</taxon>
    </lineage>
</organism>
<feature type="region of interest" description="Disordered" evidence="4">
    <location>
        <begin position="1021"/>
        <end position="1044"/>
    </location>
</feature>
<evidence type="ECO:0000313" key="6">
    <source>
        <dbReference type="Proteomes" id="UP000827889"/>
    </source>
</evidence>
<dbReference type="InterPro" id="IPR058192">
    <property type="entry name" value="WHD_ROQ1-like"/>
</dbReference>
<dbReference type="Gene3D" id="1.10.8.430">
    <property type="entry name" value="Helical domain of apoptotic protease-activating factors"/>
    <property type="match status" value="1"/>
</dbReference>
<sequence length="1276" mass="144727">MAASSNPRKTYHVFLSFRGSDVRNSFLAHLYAALDRTGIYAYIDSEELRKGEQISPALMKALEDSRVAIVVFSEDYASSPWCLEEVAQIMECKKQNDMIVLPVFYKVEPREVRGGRKSYARAMAKHESKFGKDSEKVKRWKEALFEAGSLSGWALNDEDEAKLIRRIVKEISMQLDRTPLHVAKHPIGIHPQVLELKSMLNLESDDDVLVIGLWGQGGIGKTTLAKALYNNIFRQFEASCFLANIWETSKDSKDLAPLQEKLLSEILLGKGLTVFSVDGGINLMQERLCRKKILIVLDDVNDRKQLNALAGEREWFGKGSRIIITTRDSHLLTAHGVDKVHIYEVKPLKNGEDLKLFNKHAFLRNNGTVIRRALVDRALHYANGLPLALQVLGSFLCGRREHEWESALNKLAKSPDKTINDVLKLSYDGLEDYAKEIFLDIACFFKGLSTEYIMKVLNCCDFDTTIGVQVLVEKSLITAGKETLQMHDLIQLMGMDIVKHECRDDPNRRSRLWLIDDILDVLLGNMRTEAVKAIVLRLPKPEVINIGPDAFTNMRRLRVLIMINVRNSFQGPIYLPNELRWFEWPECPPWIPEFSSGLKKLAGLDLHKSNIQVLRNQFMGFEKLKFINFSKCQLVVDMPDLDCTPNLEELDLHGCKNLEHAHESIAHHSKLQKLNLSGCSKLSHLSDVLESKNLQLLNLDNCSGLQRFPDILDEIKGLRHLYLRGTSIEELPASVEKLVSLEKIDLNGCKKLATLPSSIYRLQNLEVMMLQGCSKLIKFPKKGEDSSDPHTKTGFPKLKGLYLNGCNLYELQEIQKTPEFVKLLASGCNSLSKIPSDMHCGYIDFSSCHELLCSGFTMDNLFNLEHSRPTSLFRVLPGENMPKWLLPNEDGYISFMASKDLYKKLLGLAFCVVFRVKKDSPGTFDFLASVNGERTWKGRSSVAMSIDLDHVWLEYHETDRLWGRDASGPNDSFQFMIRAWGGAIVKKCGFRLICKRLENDLDVPLQDDQLLDSALLYEVSHEDTPTSTKEESSRATEDLQDSETCRKEEGFNTADISIEKYRYSQIFPEYRNFLPGGEMPREFVLVEDGIISFKASRELYNKFLGLALCVVFNVEDGRKETSFDIVPRVNGQRRNVLSGNLDSFDSDHMWIQYLESNMLWGMLEGGVDFGQESCLQFTLGLTLTGGTVKKLGYLIRCEQLEDDLKEVLEDNQLVDPAALWEYSDGSTNSSECHRSTEELEASETNYMGRVEGCSVGLQLLRKQLSKRSKFGVGYVS</sequence>
<dbReference type="RefSeq" id="XP_048132644.1">
    <property type="nucleotide sequence ID" value="XM_048276687.1"/>
</dbReference>
<name>A0ABM3H7R7_9MYRT</name>
<evidence type="ECO:0000256" key="3">
    <source>
        <dbReference type="ARBA" id="ARBA00022821"/>
    </source>
</evidence>
<dbReference type="SUPFAM" id="SSF52058">
    <property type="entry name" value="L domain-like"/>
    <property type="match status" value="1"/>
</dbReference>
<dbReference type="PANTHER" id="PTHR11017">
    <property type="entry name" value="LEUCINE-RICH REPEAT-CONTAINING PROTEIN"/>
    <property type="match status" value="1"/>
</dbReference>
<dbReference type="Proteomes" id="UP000827889">
    <property type="component" value="Chromosome 1"/>
</dbReference>
<keyword evidence="3" id="KW-0611">Plant defense</keyword>
<dbReference type="PRINTS" id="PR00364">
    <property type="entry name" value="DISEASERSIST"/>
</dbReference>
<dbReference type="Gene3D" id="3.40.50.300">
    <property type="entry name" value="P-loop containing nucleotide triphosphate hydrolases"/>
    <property type="match status" value="1"/>
</dbReference>
<dbReference type="Pfam" id="PF23282">
    <property type="entry name" value="WHD_ROQ1"/>
    <property type="match status" value="1"/>
</dbReference>
<evidence type="ECO:0000256" key="4">
    <source>
        <dbReference type="SAM" id="MobiDB-lite"/>
    </source>
</evidence>
<dbReference type="Gene3D" id="3.40.50.10140">
    <property type="entry name" value="Toll/interleukin-1 receptor homology (TIR) domain"/>
    <property type="match status" value="1"/>
</dbReference>
<dbReference type="InterPro" id="IPR000157">
    <property type="entry name" value="TIR_dom"/>
</dbReference>
<keyword evidence="1" id="KW-0433">Leucine-rich repeat</keyword>
<dbReference type="SUPFAM" id="SSF52540">
    <property type="entry name" value="P-loop containing nucleoside triphosphate hydrolases"/>
    <property type="match status" value="1"/>
</dbReference>
<dbReference type="InterPro" id="IPR027417">
    <property type="entry name" value="P-loop_NTPase"/>
</dbReference>
<evidence type="ECO:0000313" key="7">
    <source>
        <dbReference type="RefSeq" id="XP_048132644.1"/>
    </source>
</evidence>
<dbReference type="InterPro" id="IPR035897">
    <property type="entry name" value="Toll_tir_struct_dom_sf"/>
</dbReference>